<protein>
    <submittedName>
        <fullName evidence="1">Uncharacterized protein</fullName>
    </submittedName>
</protein>
<sequence length="55" mass="6732">MKKQSRTEELIEKIKVRLNELDFLLMLPPDEIDDEEFEELRKEAIRLRDTLKMLE</sequence>
<dbReference type="RefSeq" id="WP_189564024.1">
    <property type="nucleotide sequence ID" value="NZ_BMXF01000001.1"/>
</dbReference>
<dbReference type="Proteomes" id="UP000598271">
    <property type="component" value="Unassembled WGS sequence"/>
</dbReference>
<accession>A0A8J3D609</accession>
<proteinExistence type="predicted"/>
<organism evidence="1 2">
    <name type="scientific">Persicitalea jodogahamensis</name>
    <dbReference type="NCBI Taxonomy" id="402147"/>
    <lineage>
        <taxon>Bacteria</taxon>
        <taxon>Pseudomonadati</taxon>
        <taxon>Bacteroidota</taxon>
        <taxon>Cytophagia</taxon>
        <taxon>Cytophagales</taxon>
        <taxon>Spirosomataceae</taxon>
        <taxon>Persicitalea</taxon>
    </lineage>
</organism>
<comment type="caution">
    <text evidence="1">The sequence shown here is derived from an EMBL/GenBank/DDBJ whole genome shotgun (WGS) entry which is preliminary data.</text>
</comment>
<keyword evidence="2" id="KW-1185">Reference proteome</keyword>
<evidence type="ECO:0000313" key="1">
    <source>
        <dbReference type="EMBL" id="GHB64831.1"/>
    </source>
</evidence>
<name>A0A8J3D609_9BACT</name>
<dbReference type="EMBL" id="BMXF01000001">
    <property type="protein sequence ID" value="GHB64831.1"/>
    <property type="molecule type" value="Genomic_DNA"/>
</dbReference>
<gene>
    <name evidence="1" type="ORF">GCM10007390_18570</name>
</gene>
<evidence type="ECO:0000313" key="2">
    <source>
        <dbReference type="Proteomes" id="UP000598271"/>
    </source>
</evidence>
<dbReference type="AlphaFoldDB" id="A0A8J3D609"/>
<reference evidence="1 2" key="1">
    <citation type="journal article" date="2014" name="Int. J. Syst. Evol. Microbiol.">
        <title>Complete genome sequence of Corynebacterium casei LMG S-19264T (=DSM 44701T), isolated from a smear-ripened cheese.</title>
        <authorList>
            <consortium name="US DOE Joint Genome Institute (JGI-PGF)"/>
            <person name="Walter F."/>
            <person name="Albersmeier A."/>
            <person name="Kalinowski J."/>
            <person name="Ruckert C."/>
        </authorList>
    </citation>
    <scope>NUCLEOTIDE SEQUENCE [LARGE SCALE GENOMIC DNA]</scope>
    <source>
        <strain evidence="1 2">KCTC 12866</strain>
    </source>
</reference>